<dbReference type="AlphaFoldDB" id="B5XHN2"/>
<dbReference type="EMBL" id="CP000733">
    <property type="protein sequence ID" value="ACI23062.1"/>
    <property type="molecule type" value="Genomic_DNA"/>
</dbReference>
<dbReference type="Proteomes" id="UP000008555">
    <property type="component" value="Chromosome"/>
</dbReference>
<organism evidence="1 2">
    <name type="scientific">Coxiella burnetii (strain Dugway 5J108-111)</name>
    <dbReference type="NCBI Taxonomy" id="434922"/>
    <lineage>
        <taxon>Bacteria</taxon>
        <taxon>Pseudomonadati</taxon>
        <taxon>Pseudomonadota</taxon>
        <taxon>Gammaproteobacteria</taxon>
        <taxon>Legionellales</taxon>
        <taxon>Coxiellaceae</taxon>
        <taxon>Coxiella</taxon>
    </lineage>
</organism>
<sequence length="36" mass="3829">MTLSLATSHRDSILNFVIFAGGNKGALLARSARRAL</sequence>
<dbReference type="HOGENOM" id="CLU_3355680_0_0_6"/>
<protein>
    <submittedName>
        <fullName evidence="1">Uncharacterized protein</fullName>
    </submittedName>
</protein>
<proteinExistence type="predicted"/>
<name>B5XHN2_COXBN</name>
<evidence type="ECO:0000313" key="2">
    <source>
        <dbReference type="Proteomes" id="UP000008555"/>
    </source>
</evidence>
<reference evidence="1 2" key="1">
    <citation type="journal article" date="2009" name="Infect. Immun.">
        <title>Comparative genomics reveal extensive transposon-mediated genomic plasticity and diversity among potential effector proteins within the genus Coxiella.</title>
        <authorList>
            <person name="Beare P.A."/>
            <person name="Unsworth N."/>
            <person name="Andoh M."/>
            <person name="Voth D.E."/>
            <person name="Omsland A."/>
            <person name="Gilk S.D."/>
            <person name="Williams K.P."/>
            <person name="Sobral B.W."/>
            <person name="Kupko J.J.III."/>
            <person name="Porcella S.F."/>
            <person name="Samuel J.E."/>
            <person name="Heinzen R.A."/>
        </authorList>
    </citation>
    <scope>NUCLEOTIDE SEQUENCE [LARGE SCALE GENOMIC DNA]</scope>
    <source>
        <strain evidence="1 2">Dugway 5J108-111</strain>
    </source>
</reference>
<gene>
    <name evidence="1" type="ORF">CBUD_0141a</name>
</gene>
<evidence type="ECO:0000313" key="1">
    <source>
        <dbReference type="EMBL" id="ACI23062.1"/>
    </source>
</evidence>
<accession>B5XHN2</accession>
<dbReference type="KEGG" id="cbd:CBUD_0141a"/>